<dbReference type="Proteomes" id="UP000659124">
    <property type="component" value="Unassembled WGS sequence"/>
</dbReference>
<dbReference type="EMBL" id="JACVFC010000001">
    <property type="protein sequence ID" value="MBC9930183.1"/>
    <property type="molecule type" value="Genomic_DNA"/>
</dbReference>
<sequence>MMRLLYLLSLCFLLLGSYAHADELRLDHSFQQCIENPVPVTLATMPNSNGVIYAIPSGKESITDRLKATEIEEDCNSESFRKLLETGICRITSFYALQPGSVLPSLCSQRRPTLPHFSGTAADKFIVYRVIRI</sequence>
<feature type="chain" id="PRO_5045597227" evidence="1">
    <location>
        <begin position="22"/>
        <end position="133"/>
    </location>
</feature>
<accession>A0ABR7TJN8</accession>
<evidence type="ECO:0000313" key="2">
    <source>
        <dbReference type="EMBL" id="MBC9930183.1"/>
    </source>
</evidence>
<comment type="caution">
    <text evidence="2">The sequence shown here is derived from an EMBL/GenBank/DDBJ whole genome shotgun (WGS) entry which is preliminary data.</text>
</comment>
<evidence type="ECO:0000313" key="3">
    <source>
        <dbReference type="Proteomes" id="UP000659124"/>
    </source>
</evidence>
<protein>
    <submittedName>
        <fullName evidence="2">Uncharacterized protein</fullName>
    </submittedName>
</protein>
<gene>
    <name evidence="2" type="ORF">ICL07_07330</name>
</gene>
<reference evidence="2 3" key="1">
    <citation type="submission" date="2020-09" db="EMBL/GenBank/DDBJ databases">
        <title>Genome sequences of type strains of Chitinophaga qingshengii and Chitinophaga varians.</title>
        <authorList>
            <person name="Kittiwongwattana C."/>
        </authorList>
    </citation>
    <scope>NUCLEOTIDE SEQUENCE [LARGE SCALE GENOMIC DNA]</scope>
    <source>
        <strain evidence="2 3">JCM 30026</strain>
    </source>
</reference>
<keyword evidence="1" id="KW-0732">Signal</keyword>
<name>A0ABR7TJN8_9BACT</name>
<dbReference type="RefSeq" id="WP_188087267.1">
    <property type="nucleotide sequence ID" value="NZ_JACVFC010000001.1"/>
</dbReference>
<organism evidence="2 3">
    <name type="scientific">Chitinophaga qingshengii</name>
    <dbReference type="NCBI Taxonomy" id="1569794"/>
    <lineage>
        <taxon>Bacteria</taxon>
        <taxon>Pseudomonadati</taxon>
        <taxon>Bacteroidota</taxon>
        <taxon>Chitinophagia</taxon>
        <taxon>Chitinophagales</taxon>
        <taxon>Chitinophagaceae</taxon>
        <taxon>Chitinophaga</taxon>
    </lineage>
</organism>
<keyword evidence="3" id="KW-1185">Reference proteome</keyword>
<proteinExistence type="predicted"/>
<feature type="signal peptide" evidence="1">
    <location>
        <begin position="1"/>
        <end position="21"/>
    </location>
</feature>
<evidence type="ECO:0000256" key="1">
    <source>
        <dbReference type="SAM" id="SignalP"/>
    </source>
</evidence>